<dbReference type="EMBL" id="BONC01000063">
    <property type="protein sequence ID" value="GIF60289.1"/>
    <property type="molecule type" value="Genomic_DNA"/>
</dbReference>
<reference evidence="3 4" key="1">
    <citation type="submission" date="2021-01" db="EMBL/GenBank/DDBJ databases">
        <title>Whole genome shotgun sequence of Asanoa iriomotensis NBRC 100142.</title>
        <authorList>
            <person name="Komaki H."/>
            <person name="Tamura T."/>
        </authorList>
    </citation>
    <scope>NUCLEOTIDE SEQUENCE [LARGE SCALE GENOMIC DNA]</scope>
    <source>
        <strain evidence="3 4">NBRC 100142</strain>
    </source>
</reference>
<keyword evidence="4" id="KW-1185">Reference proteome</keyword>
<dbReference type="InterPro" id="IPR054384">
    <property type="entry name" value="SecDF_P1_head"/>
</dbReference>
<feature type="chain" id="PRO_5045040470" description="SecDF P1 head subdomain domain-containing protein" evidence="1">
    <location>
        <begin position="28"/>
        <end position="177"/>
    </location>
</feature>
<evidence type="ECO:0000313" key="4">
    <source>
        <dbReference type="Proteomes" id="UP000624325"/>
    </source>
</evidence>
<dbReference type="Gene3D" id="3.30.1360.200">
    <property type="match status" value="1"/>
</dbReference>
<feature type="signal peptide" evidence="1">
    <location>
        <begin position="1"/>
        <end position="27"/>
    </location>
</feature>
<evidence type="ECO:0000259" key="2">
    <source>
        <dbReference type="Pfam" id="PF22599"/>
    </source>
</evidence>
<dbReference type="Pfam" id="PF22599">
    <property type="entry name" value="SecDF_P1_head"/>
    <property type="match status" value="1"/>
</dbReference>
<protein>
    <recommendedName>
        <fullName evidence="2">SecDF P1 head subdomain domain-containing protein</fullName>
    </recommendedName>
</protein>
<evidence type="ECO:0000313" key="3">
    <source>
        <dbReference type="EMBL" id="GIF60289.1"/>
    </source>
</evidence>
<proteinExistence type="predicted"/>
<evidence type="ECO:0000256" key="1">
    <source>
        <dbReference type="SAM" id="SignalP"/>
    </source>
</evidence>
<dbReference type="Proteomes" id="UP000624325">
    <property type="component" value="Unassembled WGS sequence"/>
</dbReference>
<dbReference type="PROSITE" id="PS51257">
    <property type="entry name" value="PROKAR_LIPOPROTEIN"/>
    <property type="match status" value="1"/>
</dbReference>
<gene>
    <name evidence="3" type="ORF">Air01nite_63840</name>
</gene>
<comment type="caution">
    <text evidence="3">The sequence shown here is derived from an EMBL/GenBank/DDBJ whole genome shotgun (WGS) entry which is preliminary data.</text>
</comment>
<feature type="domain" description="SecDF P1 head subdomain" evidence="2">
    <location>
        <begin position="104"/>
        <end position="177"/>
    </location>
</feature>
<name>A0ABQ4CBZ7_9ACTN</name>
<accession>A0ABQ4CBZ7</accession>
<keyword evidence="1" id="KW-0732">Signal</keyword>
<organism evidence="3 4">
    <name type="scientific">Asanoa iriomotensis</name>
    <dbReference type="NCBI Taxonomy" id="234613"/>
    <lineage>
        <taxon>Bacteria</taxon>
        <taxon>Bacillati</taxon>
        <taxon>Actinomycetota</taxon>
        <taxon>Actinomycetes</taxon>
        <taxon>Micromonosporales</taxon>
        <taxon>Micromonosporaceae</taxon>
        <taxon>Asanoa</taxon>
    </lineage>
</organism>
<sequence length="177" mass="18582">MTVRRRRSRSVAIVAVLAISVAVGSFACTASQHRGTQPPAAVATPMTPRQLRNSVSVAVVTRIDEAACVAGSGGVPGPGRDGDWCYFLDQGLDVTRAERIESVQDGFGGFAVEVTLTPADRGEFAAWTARAAGRQIAISVQGRIVAAPQLLEPLGGNWLDIPGLTEADAGTLMRQLR</sequence>